<evidence type="ECO:0000313" key="9">
    <source>
        <dbReference type="Proteomes" id="UP000029640"/>
    </source>
</evidence>
<dbReference type="PROSITE" id="PS00149">
    <property type="entry name" value="SULFATASE_2"/>
    <property type="match status" value="1"/>
</dbReference>
<evidence type="ECO:0000313" key="8">
    <source>
        <dbReference type="EMBL" id="KGE03394.1"/>
    </source>
</evidence>
<dbReference type="Pfam" id="PF14707">
    <property type="entry name" value="Sulfatase_C"/>
    <property type="match status" value="1"/>
</dbReference>
<evidence type="ECO:0000256" key="6">
    <source>
        <dbReference type="SAM" id="SignalP"/>
    </source>
</evidence>
<evidence type="ECO:0000256" key="1">
    <source>
        <dbReference type="ARBA" id="ARBA00008779"/>
    </source>
</evidence>
<gene>
    <name evidence="8" type="ORF">HRUBRA_02029</name>
</gene>
<dbReference type="GO" id="GO:0046872">
    <property type="term" value="F:metal ion binding"/>
    <property type="evidence" value="ECO:0007669"/>
    <property type="project" value="UniProtKB-KW"/>
</dbReference>
<keyword evidence="6" id="KW-0732">Signal</keyword>
<reference evidence="8 9" key="1">
    <citation type="journal article" date="2014" name="Genome Announc.">
        <title>Genome Sequence of Gammaproteobacterial Pseudohaliea rubra Type Strain DSM 19751, Isolated from Coastal Seawater of the Mediterranean Sea.</title>
        <authorList>
            <person name="Spring S."/>
            <person name="Fiebig A."/>
            <person name="Riedel T."/>
            <person name="Goker M."/>
            <person name="Klenk H.P."/>
        </authorList>
    </citation>
    <scope>NUCLEOTIDE SEQUENCE [LARGE SCALE GENOMIC DNA]</scope>
    <source>
        <strain evidence="8 9">DSM 19751</strain>
    </source>
</reference>
<dbReference type="CDD" id="cd16026">
    <property type="entry name" value="GALNS_like"/>
    <property type="match status" value="1"/>
</dbReference>
<dbReference type="InterPro" id="IPR024607">
    <property type="entry name" value="Sulfatase_CS"/>
</dbReference>
<keyword evidence="3 8" id="KW-0378">Hydrolase</keyword>
<dbReference type="InterPro" id="IPR050738">
    <property type="entry name" value="Sulfatase"/>
</dbReference>
<evidence type="ECO:0000256" key="5">
    <source>
        <dbReference type="SAM" id="MobiDB-lite"/>
    </source>
</evidence>
<dbReference type="STRING" id="1265313.HRUBRA_02029"/>
<dbReference type="InterPro" id="IPR000917">
    <property type="entry name" value="Sulfatase_N"/>
</dbReference>
<evidence type="ECO:0000256" key="3">
    <source>
        <dbReference type="ARBA" id="ARBA00022801"/>
    </source>
</evidence>
<dbReference type="PANTHER" id="PTHR42693:SF33">
    <property type="entry name" value="ARYLSULFATASE"/>
    <property type="match status" value="1"/>
</dbReference>
<dbReference type="RefSeq" id="WP_052094863.1">
    <property type="nucleotide sequence ID" value="NZ_KN234790.1"/>
</dbReference>
<comment type="caution">
    <text evidence="8">The sequence shown here is derived from an EMBL/GenBank/DDBJ whole genome shotgun (WGS) entry which is preliminary data.</text>
</comment>
<dbReference type="PANTHER" id="PTHR42693">
    <property type="entry name" value="ARYLSULFATASE FAMILY MEMBER"/>
    <property type="match status" value="1"/>
</dbReference>
<evidence type="ECO:0000259" key="7">
    <source>
        <dbReference type="Pfam" id="PF00884"/>
    </source>
</evidence>
<dbReference type="AlphaFoldDB" id="A0A095WXN9"/>
<dbReference type="Gene3D" id="3.40.720.10">
    <property type="entry name" value="Alkaline Phosphatase, subunit A"/>
    <property type="match status" value="1"/>
</dbReference>
<feature type="region of interest" description="Disordered" evidence="5">
    <location>
        <begin position="433"/>
        <end position="456"/>
    </location>
</feature>
<dbReference type="Gene3D" id="3.30.1120.10">
    <property type="match status" value="1"/>
</dbReference>
<dbReference type="OrthoDB" id="974590at2"/>
<comment type="similarity">
    <text evidence="1">Belongs to the sulfatase family.</text>
</comment>
<dbReference type="PATRIC" id="fig|1265313.6.peg.2001"/>
<dbReference type="Proteomes" id="UP000029640">
    <property type="component" value="Unassembled WGS sequence"/>
</dbReference>
<dbReference type="SUPFAM" id="SSF53649">
    <property type="entry name" value="Alkaline phosphatase-like"/>
    <property type="match status" value="1"/>
</dbReference>
<feature type="compositionally biased region" description="Pro residues" evidence="5">
    <location>
        <begin position="437"/>
        <end position="448"/>
    </location>
</feature>
<dbReference type="HOGENOM" id="CLU_006332_10_4_6"/>
<feature type="signal peptide" evidence="6">
    <location>
        <begin position="1"/>
        <end position="22"/>
    </location>
</feature>
<feature type="domain" description="Sulfatase N-terminal" evidence="7">
    <location>
        <begin position="40"/>
        <end position="334"/>
    </location>
</feature>
<evidence type="ECO:0000256" key="2">
    <source>
        <dbReference type="ARBA" id="ARBA00022723"/>
    </source>
</evidence>
<evidence type="ECO:0000256" key="4">
    <source>
        <dbReference type="ARBA" id="ARBA00022837"/>
    </source>
</evidence>
<dbReference type="GO" id="GO:0004065">
    <property type="term" value="F:arylsulfatase activity"/>
    <property type="evidence" value="ECO:0007669"/>
    <property type="project" value="UniProtKB-EC"/>
</dbReference>
<keyword evidence="9" id="KW-1185">Reference proteome</keyword>
<name>A0A095WXN9_9GAMM</name>
<dbReference type="Pfam" id="PF00884">
    <property type="entry name" value="Sulfatase"/>
    <property type="match status" value="1"/>
</dbReference>
<accession>A0A095WXN9</accession>
<sequence length="456" mass="49205">MGSAFRGIVARHWALLTLLAVAGLYAPEPTAREDAAPPRPNILFILADDLGYGDIGANGNALIDTPNIDTLADAGVRLSSFYAPANVCTPSRAGFLTGRYPVRMGLAKGVIRPHSEHGLGADETTLASVLQSAGYRTAMVGKWHLGNRPPHWPTTHGFDSFLGVPYSNDMSPFPLYEGERVIEEEVEQSTLTERYTDAAVAVIEAQDDRPFFLYLAHTFPHIPLAAGPPFRGRSEAGLYGDTVETIDWSLGRILEALGRTGQRDNTLILFSSDNGPWFEGAAGGARDRKGSSWEGAYRVPFIASWPAGLPGGRHSSEPVSGLDLLPTLAHLAGASVDGLALDGRDIWPVLSKGGESPHEYLLFFNEDQIAAVRSGAWRLVLRSYYKSYDVPHAALGYPLLFDLARDPGEQYSMAPDQPAVVARLLAIVERERERLAVPPPPPFPPPPTGSKEPPAG</sequence>
<dbReference type="InterPro" id="IPR017850">
    <property type="entry name" value="Alkaline_phosphatase_core_sf"/>
</dbReference>
<dbReference type="EMBL" id="AUVB01000055">
    <property type="protein sequence ID" value="KGE03394.1"/>
    <property type="molecule type" value="Genomic_DNA"/>
</dbReference>
<organism evidence="8 9">
    <name type="scientific">Pseudohaliea rubra DSM 19751</name>
    <dbReference type="NCBI Taxonomy" id="1265313"/>
    <lineage>
        <taxon>Bacteria</taxon>
        <taxon>Pseudomonadati</taxon>
        <taxon>Pseudomonadota</taxon>
        <taxon>Gammaproteobacteria</taxon>
        <taxon>Cellvibrionales</taxon>
        <taxon>Halieaceae</taxon>
        <taxon>Pseudohaliea</taxon>
    </lineage>
</organism>
<keyword evidence="4" id="KW-0106">Calcium</keyword>
<protein>
    <submittedName>
        <fullName evidence="8">Arylsulfatase</fullName>
        <ecNumber evidence="8">3.1.6.1</ecNumber>
    </submittedName>
</protein>
<proteinExistence type="inferred from homology"/>
<dbReference type="eggNOG" id="COG3119">
    <property type="taxonomic scope" value="Bacteria"/>
</dbReference>
<dbReference type="EC" id="3.1.6.1" evidence="8"/>
<feature type="chain" id="PRO_5001912123" evidence="6">
    <location>
        <begin position="23"/>
        <end position="456"/>
    </location>
</feature>
<keyword evidence="2" id="KW-0479">Metal-binding</keyword>